<reference evidence="1 2" key="1">
    <citation type="journal article" date="2018" name="Elife">
        <title>Discovery and characterization of a prevalent human gut bacterial enzyme sufficient for the inactivation of a family of plant toxins.</title>
        <authorList>
            <person name="Koppel N."/>
            <person name="Bisanz J.E."/>
            <person name="Pandelia M.E."/>
            <person name="Turnbaugh P.J."/>
            <person name="Balskus E.P."/>
        </authorList>
    </citation>
    <scope>NUCLEOTIDE SEQUENCE [LARGE SCALE GENOMIC DNA]</scope>
    <source>
        <strain evidence="1 2">W1 BHI 6</strain>
    </source>
</reference>
<sequence>MKVANKEMSVRKLWTSNELLDAVSARKAVSIGKLRGKALRAALSEMRDPELMAFLSNVDVSRVAKIVAVSSIDDIDLLLAIAAGNGPSFVRRNALHRIDELCDRTPLDVRDAQRLVACLSEKSLIAFAVALMDMSDYDWPSHCDVTSVGALCEALYSCTSIHETVLLEDACAHLAHRRPDLLSSIGACAPDHYPMVA</sequence>
<gene>
    <name evidence="1" type="ORF">C1875_10910</name>
</gene>
<organism evidence="1 2">
    <name type="scientific">Eggerthella lenta</name>
    <name type="common">Eubacterium lentum</name>
    <dbReference type="NCBI Taxonomy" id="84112"/>
    <lineage>
        <taxon>Bacteria</taxon>
        <taxon>Bacillati</taxon>
        <taxon>Actinomycetota</taxon>
        <taxon>Coriobacteriia</taxon>
        <taxon>Eggerthellales</taxon>
        <taxon>Eggerthellaceae</taxon>
        <taxon>Eggerthella</taxon>
    </lineage>
</organism>
<evidence type="ECO:0000313" key="1">
    <source>
        <dbReference type="EMBL" id="RDB68863.1"/>
    </source>
</evidence>
<dbReference type="RefSeq" id="WP_114534354.1">
    <property type="nucleotide sequence ID" value="NZ_JAQDVM010000016.1"/>
</dbReference>
<comment type="caution">
    <text evidence="1">The sequence shown here is derived from an EMBL/GenBank/DDBJ whole genome shotgun (WGS) entry which is preliminary data.</text>
</comment>
<proteinExistence type="predicted"/>
<protein>
    <recommendedName>
        <fullName evidence="3">HEAT repeat domain-containing protein</fullName>
    </recommendedName>
</protein>
<evidence type="ECO:0000313" key="2">
    <source>
        <dbReference type="Proteomes" id="UP000253970"/>
    </source>
</evidence>
<dbReference type="Proteomes" id="UP000253970">
    <property type="component" value="Unassembled WGS sequence"/>
</dbReference>
<name>A0A369MD70_EGGLN</name>
<evidence type="ECO:0008006" key="3">
    <source>
        <dbReference type="Google" id="ProtNLM"/>
    </source>
</evidence>
<accession>A0A369MD70</accession>
<dbReference type="EMBL" id="PPTU01000017">
    <property type="protein sequence ID" value="RDB68863.1"/>
    <property type="molecule type" value="Genomic_DNA"/>
</dbReference>
<dbReference type="AlphaFoldDB" id="A0A369MD70"/>